<feature type="transmembrane region" description="Helical" evidence="2">
    <location>
        <begin position="66"/>
        <end position="86"/>
    </location>
</feature>
<keyword evidence="2" id="KW-0472">Membrane</keyword>
<dbReference type="Gene3D" id="3.40.50.150">
    <property type="entry name" value="Vaccinia Virus protein VP39"/>
    <property type="match status" value="1"/>
</dbReference>
<keyword evidence="2" id="KW-1133">Transmembrane helix</keyword>
<keyword evidence="2" id="KW-0812">Transmembrane</keyword>
<accession>A0A7S0CLS3</accession>
<evidence type="ECO:0000313" key="3">
    <source>
        <dbReference type="EMBL" id="CAD8427685.1"/>
    </source>
</evidence>
<feature type="compositionally biased region" description="Polar residues" evidence="1">
    <location>
        <begin position="41"/>
        <end position="56"/>
    </location>
</feature>
<sequence length="477" mass="52190">MTTDGANVNTPAPQDKQSRSRRKKRRNSTNGSNSPTSTSPEVNNDDNTPSEALITKTSGPSPILRLLILAITSILSIPIFYGLYYAQNNVWTLSPPPSNYGTGSMFDTIAPRYDFVNRMLALGNDIGWRKVMVKQVVDHAIALQELENRAVPNDDGGGDGGGGVTSGGIRILDLATGTADVAILLGKELRARGIRVPTNTESGNSTEPMEEKEGAIEVWSPPPFTVLGVDPSHNMIEIGRQKLVREKVQDVVSLHLGDSRNLHREDKETNVETASGTVEPRGSTITVESNAYDAITMSFGIRNVPQTDRSMAFCEMFRVLKKPQTDATDDNDTQTGGRLAILEFSEPGEEAGIMGYFAKLFIRYIVPTLGAVLSGAPSEYLHLQNSIDLFPSPTEFVQALEGVECDYVEPQPEESAVDTPKKKWFQFFRKKHANSGSKTITAPRKGGFRVESVQHMNFGSVQLYIAKPVFLEPILTN</sequence>
<dbReference type="PANTHER" id="PTHR43591">
    <property type="entry name" value="METHYLTRANSFERASE"/>
    <property type="match status" value="1"/>
</dbReference>
<organism evidence="3">
    <name type="scientific">Proboscia inermis</name>
    <dbReference type="NCBI Taxonomy" id="420281"/>
    <lineage>
        <taxon>Eukaryota</taxon>
        <taxon>Sar</taxon>
        <taxon>Stramenopiles</taxon>
        <taxon>Ochrophyta</taxon>
        <taxon>Bacillariophyta</taxon>
        <taxon>Coscinodiscophyceae</taxon>
        <taxon>Rhizosoleniophycidae</taxon>
        <taxon>Rhizosoleniales</taxon>
        <taxon>Rhizosoleniaceae</taxon>
        <taxon>Proboscia</taxon>
    </lineage>
</organism>
<protein>
    <submittedName>
        <fullName evidence="3">Uncharacterized protein</fullName>
    </submittedName>
</protein>
<name>A0A7S0CLS3_9STRA</name>
<gene>
    <name evidence="3" type="ORF">PINE0816_LOCUS23851</name>
</gene>
<proteinExistence type="predicted"/>
<reference evidence="3" key="1">
    <citation type="submission" date="2021-01" db="EMBL/GenBank/DDBJ databases">
        <authorList>
            <person name="Corre E."/>
            <person name="Pelletier E."/>
            <person name="Niang G."/>
            <person name="Scheremetjew M."/>
            <person name="Finn R."/>
            <person name="Kale V."/>
            <person name="Holt S."/>
            <person name="Cochrane G."/>
            <person name="Meng A."/>
            <person name="Brown T."/>
            <person name="Cohen L."/>
        </authorList>
    </citation>
    <scope>NUCLEOTIDE SEQUENCE</scope>
    <source>
        <strain evidence="3">CCAP1064/1</strain>
    </source>
</reference>
<dbReference type="InterPro" id="IPR029063">
    <property type="entry name" value="SAM-dependent_MTases_sf"/>
</dbReference>
<dbReference type="GO" id="GO:0008168">
    <property type="term" value="F:methyltransferase activity"/>
    <property type="evidence" value="ECO:0007669"/>
    <property type="project" value="TreeGrafter"/>
</dbReference>
<dbReference type="SUPFAM" id="SSF53335">
    <property type="entry name" value="S-adenosyl-L-methionine-dependent methyltransferases"/>
    <property type="match status" value="1"/>
</dbReference>
<feature type="compositionally biased region" description="Polar residues" evidence="1">
    <location>
        <begin position="1"/>
        <end position="12"/>
    </location>
</feature>
<dbReference type="PANTHER" id="PTHR43591:SF24">
    <property type="entry name" value="2-METHOXY-6-POLYPRENYL-1,4-BENZOQUINOL METHYLASE, MITOCHONDRIAL"/>
    <property type="match status" value="1"/>
</dbReference>
<dbReference type="Pfam" id="PF01209">
    <property type="entry name" value="Ubie_methyltran"/>
    <property type="match status" value="2"/>
</dbReference>
<evidence type="ECO:0000256" key="2">
    <source>
        <dbReference type="SAM" id="Phobius"/>
    </source>
</evidence>
<dbReference type="AlphaFoldDB" id="A0A7S0CLS3"/>
<dbReference type="EMBL" id="HBEL01052143">
    <property type="protein sequence ID" value="CAD8427685.1"/>
    <property type="molecule type" value="Transcribed_RNA"/>
</dbReference>
<feature type="region of interest" description="Disordered" evidence="1">
    <location>
        <begin position="1"/>
        <end position="56"/>
    </location>
</feature>
<evidence type="ECO:0000256" key="1">
    <source>
        <dbReference type="SAM" id="MobiDB-lite"/>
    </source>
</evidence>
<feature type="compositionally biased region" description="Low complexity" evidence="1">
    <location>
        <begin position="28"/>
        <end position="40"/>
    </location>
</feature>